<sequence>MADENAQHLQPLQEDGKDEDSSAYASCTTPSQPPLEEPGNASELKVVRFAPASDSAVAVDIDDDRSSINHSSGNEMLGGSLHAPDIQWTLRTRAFRTCLVLAMPWAAYAILSKSQSFAWSNA</sequence>
<proteinExistence type="predicted"/>
<name>A0A9W6UAH6_9STRA</name>
<protein>
    <submittedName>
        <fullName evidence="2">Unnamed protein product</fullName>
    </submittedName>
</protein>
<evidence type="ECO:0000313" key="3">
    <source>
        <dbReference type="Proteomes" id="UP001165083"/>
    </source>
</evidence>
<dbReference type="AlphaFoldDB" id="A0A9W6UAH6"/>
<feature type="region of interest" description="Disordered" evidence="1">
    <location>
        <begin position="1"/>
        <end position="42"/>
    </location>
</feature>
<dbReference type="OrthoDB" id="28755at2759"/>
<dbReference type="EMBL" id="BSXW01000760">
    <property type="protein sequence ID" value="GMF29177.1"/>
    <property type="molecule type" value="Genomic_DNA"/>
</dbReference>
<evidence type="ECO:0000256" key="1">
    <source>
        <dbReference type="SAM" id="MobiDB-lite"/>
    </source>
</evidence>
<gene>
    <name evidence="2" type="ORF">Plil01_001235500</name>
</gene>
<reference evidence="2" key="1">
    <citation type="submission" date="2023-04" db="EMBL/GenBank/DDBJ databases">
        <title>Phytophthora lilii NBRC 32176.</title>
        <authorList>
            <person name="Ichikawa N."/>
            <person name="Sato H."/>
            <person name="Tonouchi N."/>
        </authorList>
    </citation>
    <scope>NUCLEOTIDE SEQUENCE</scope>
    <source>
        <strain evidence="2">NBRC 32176</strain>
    </source>
</reference>
<comment type="caution">
    <text evidence="2">The sequence shown here is derived from an EMBL/GenBank/DDBJ whole genome shotgun (WGS) entry which is preliminary data.</text>
</comment>
<dbReference type="Proteomes" id="UP001165083">
    <property type="component" value="Unassembled WGS sequence"/>
</dbReference>
<organism evidence="2 3">
    <name type="scientific">Phytophthora lilii</name>
    <dbReference type="NCBI Taxonomy" id="2077276"/>
    <lineage>
        <taxon>Eukaryota</taxon>
        <taxon>Sar</taxon>
        <taxon>Stramenopiles</taxon>
        <taxon>Oomycota</taxon>
        <taxon>Peronosporomycetes</taxon>
        <taxon>Peronosporales</taxon>
        <taxon>Peronosporaceae</taxon>
        <taxon>Phytophthora</taxon>
    </lineage>
</organism>
<accession>A0A9W6UAH6</accession>
<evidence type="ECO:0000313" key="2">
    <source>
        <dbReference type="EMBL" id="GMF29177.1"/>
    </source>
</evidence>
<keyword evidence="3" id="KW-1185">Reference proteome</keyword>